<dbReference type="Proteomes" id="UP000515908">
    <property type="component" value="Chromosome 25"/>
</dbReference>
<proteinExistence type="predicted"/>
<evidence type="ECO:0000313" key="1">
    <source>
        <dbReference type="EMBL" id="CAD2222267.1"/>
    </source>
</evidence>
<dbReference type="AlphaFoldDB" id="A0A7G2CSS8"/>
<dbReference type="VEuPathDB" id="TriTrypDB:ADEAN_000980700"/>
<dbReference type="PANTHER" id="PTHR22538">
    <property type="entry name" value="CILIA- AND FLAGELLA-ASSOCIATED PROTEIN 74"/>
    <property type="match status" value="1"/>
</dbReference>
<dbReference type="Pfam" id="PF24771">
    <property type="entry name" value="Ig_CFAP74_1st"/>
    <property type="match status" value="1"/>
</dbReference>
<gene>
    <name evidence="1" type="ORF">ADEAN_000980700</name>
</gene>
<name>A0A7G2CSS8_9TRYP</name>
<sequence>MEFIAFDDGVIREEFYRNEEPKAQGFAQKPIRPFRPTAPAKANETKANKVNLGKRIDAKAAAFASNPAELIFRDFVVGKVYSIQITLTNCSKKFTTFRVLPISPASASVLAFEYTPPSQIPAGLSWPVKGNFYPYQGHRVFV</sequence>
<accession>A0A7G2CSS8</accession>
<dbReference type="EMBL" id="LR877169">
    <property type="protein sequence ID" value="CAD2222267.1"/>
    <property type="molecule type" value="Genomic_DNA"/>
</dbReference>
<dbReference type="PANTHER" id="PTHR22538:SF0">
    <property type="entry name" value="CILIA- AND FLAGELLA-ASSOCIATED PROTEIN 74"/>
    <property type="match status" value="1"/>
</dbReference>
<organism evidence="1 2">
    <name type="scientific">Angomonas deanei</name>
    <dbReference type="NCBI Taxonomy" id="59799"/>
    <lineage>
        <taxon>Eukaryota</taxon>
        <taxon>Discoba</taxon>
        <taxon>Euglenozoa</taxon>
        <taxon>Kinetoplastea</taxon>
        <taxon>Metakinetoplastina</taxon>
        <taxon>Trypanosomatida</taxon>
        <taxon>Trypanosomatidae</taxon>
        <taxon>Strigomonadinae</taxon>
        <taxon>Angomonas</taxon>
    </lineage>
</organism>
<protein>
    <submittedName>
        <fullName evidence="1">Uncharacterized protein</fullName>
    </submittedName>
</protein>
<keyword evidence="2" id="KW-1185">Reference proteome</keyword>
<reference evidence="1 2" key="1">
    <citation type="submission" date="2020-08" db="EMBL/GenBank/DDBJ databases">
        <authorList>
            <person name="Newling K."/>
            <person name="Davey J."/>
            <person name="Forrester S."/>
        </authorList>
    </citation>
    <scope>NUCLEOTIDE SEQUENCE [LARGE SCALE GENOMIC DNA]</scope>
    <source>
        <strain evidence="2">Crithidia deanei Carvalho (ATCC PRA-265)</strain>
    </source>
</reference>
<evidence type="ECO:0000313" key="2">
    <source>
        <dbReference type="Proteomes" id="UP000515908"/>
    </source>
</evidence>